<keyword evidence="2" id="KW-0863">Zinc-finger</keyword>
<dbReference type="Proteomes" id="UP000002320">
    <property type="component" value="Unassembled WGS sequence"/>
</dbReference>
<gene>
    <name evidence="5" type="primary">6054164</name>
    <name evidence="4" type="ORF">CpipJ_CPIJ019542</name>
</gene>
<dbReference type="InterPro" id="IPR045129">
    <property type="entry name" value="RNF123/RKP/RSPRY1"/>
</dbReference>
<dbReference type="GO" id="GO:0008270">
    <property type="term" value="F:zinc ion binding"/>
    <property type="evidence" value="ECO:0007669"/>
    <property type="project" value="UniProtKB-KW"/>
</dbReference>
<dbReference type="GO" id="GO:0004842">
    <property type="term" value="F:ubiquitin-protein transferase activity"/>
    <property type="evidence" value="ECO:0007669"/>
    <property type="project" value="InterPro"/>
</dbReference>
<dbReference type="STRING" id="7176.B0XKF2"/>
<dbReference type="EnsemblMetazoa" id="CPIJ019542-RA">
    <property type="protein sequence ID" value="CPIJ019542-PA"/>
    <property type="gene ID" value="CPIJ019542"/>
</dbReference>
<keyword evidence="1" id="KW-0479">Metal-binding</keyword>
<evidence type="ECO:0000313" key="4">
    <source>
        <dbReference type="EMBL" id="EDS31843.1"/>
    </source>
</evidence>
<dbReference type="InParanoid" id="B0XKF2"/>
<dbReference type="GO" id="GO:0005737">
    <property type="term" value="C:cytoplasm"/>
    <property type="evidence" value="ECO:0007669"/>
    <property type="project" value="TreeGrafter"/>
</dbReference>
<dbReference type="PANTHER" id="PTHR13363:SF6">
    <property type="entry name" value="RING FINGER AND SPRY DOMAIN-CONTAINING PROTEIN 1"/>
    <property type="match status" value="1"/>
</dbReference>
<dbReference type="VEuPathDB" id="VectorBase:CPIJ019542"/>
<dbReference type="PANTHER" id="PTHR13363">
    <property type="entry name" value="RING FINGER AND SRY DOMAIN-CONTAINING"/>
    <property type="match status" value="1"/>
</dbReference>
<evidence type="ECO:0000256" key="2">
    <source>
        <dbReference type="ARBA" id="ARBA00022771"/>
    </source>
</evidence>
<reference evidence="5" key="2">
    <citation type="submission" date="2021-02" db="UniProtKB">
        <authorList>
            <consortium name="EnsemblMetazoa"/>
        </authorList>
    </citation>
    <scope>IDENTIFICATION</scope>
    <source>
        <strain evidence="5">JHB</strain>
    </source>
</reference>
<dbReference type="HOGENOM" id="CLU_1612423_0_0_1"/>
<dbReference type="GO" id="GO:0051603">
    <property type="term" value="P:proteolysis involved in protein catabolic process"/>
    <property type="evidence" value="ECO:0007669"/>
    <property type="project" value="TreeGrafter"/>
</dbReference>
<proteinExistence type="predicted"/>
<name>B0XKF2_CULQU</name>
<dbReference type="OrthoDB" id="10017393at2759"/>
<evidence type="ECO:0000313" key="5">
    <source>
        <dbReference type="EnsemblMetazoa" id="CPIJ019542-PA"/>
    </source>
</evidence>
<keyword evidence="3" id="KW-0862">Zinc</keyword>
<accession>B0XKF2</accession>
<dbReference type="EMBL" id="DS233815">
    <property type="protein sequence ID" value="EDS31843.1"/>
    <property type="molecule type" value="Genomic_DNA"/>
</dbReference>
<protein>
    <submittedName>
        <fullName evidence="4 5">Uncharacterized protein</fullName>
    </submittedName>
</protein>
<sequence>MSNQNFLIQVGCCWCVLECGRNSTRLARCKVADMITHSIRRTPKRERNLCVILGCLAEKLAGPSSIAVLSDVTLGYLLGNLDEGIHPDVMLFSLIALEKFAQTSENKATIKRKLALYPENPLTRLERHIDSKEFILRQVGFCARWCLDNYSVHTKEVFLNLHLEN</sequence>
<dbReference type="KEGG" id="cqu:CpipJ_CPIJ019542"/>
<dbReference type="eggNOG" id="KOG2242">
    <property type="taxonomic scope" value="Eukaryota"/>
</dbReference>
<dbReference type="AlphaFoldDB" id="B0XKF2"/>
<organism>
    <name type="scientific">Culex quinquefasciatus</name>
    <name type="common">Southern house mosquito</name>
    <name type="synonym">Culex pungens</name>
    <dbReference type="NCBI Taxonomy" id="7176"/>
    <lineage>
        <taxon>Eukaryota</taxon>
        <taxon>Metazoa</taxon>
        <taxon>Ecdysozoa</taxon>
        <taxon>Arthropoda</taxon>
        <taxon>Hexapoda</taxon>
        <taxon>Insecta</taxon>
        <taxon>Pterygota</taxon>
        <taxon>Neoptera</taxon>
        <taxon>Endopterygota</taxon>
        <taxon>Diptera</taxon>
        <taxon>Nematocera</taxon>
        <taxon>Culicoidea</taxon>
        <taxon>Culicidae</taxon>
        <taxon>Culicinae</taxon>
        <taxon>Culicini</taxon>
        <taxon>Culex</taxon>
        <taxon>Culex</taxon>
    </lineage>
</organism>
<dbReference type="VEuPathDB" id="VectorBase:CQUJHB012871"/>
<evidence type="ECO:0000313" key="6">
    <source>
        <dbReference type="Proteomes" id="UP000002320"/>
    </source>
</evidence>
<evidence type="ECO:0000256" key="3">
    <source>
        <dbReference type="ARBA" id="ARBA00022833"/>
    </source>
</evidence>
<evidence type="ECO:0000256" key="1">
    <source>
        <dbReference type="ARBA" id="ARBA00022723"/>
    </source>
</evidence>
<keyword evidence="6" id="KW-1185">Reference proteome</keyword>
<reference evidence="4" key="1">
    <citation type="submission" date="2007-03" db="EMBL/GenBank/DDBJ databases">
        <title>Annotation of Culex pipiens quinquefasciatus.</title>
        <authorList>
            <consortium name="The Broad Institute Genome Sequencing Platform"/>
            <person name="Atkinson P.W."/>
            <person name="Hemingway J."/>
            <person name="Christensen B.M."/>
            <person name="Higgs S."/>
            <person name="Kodira C."/>
            <person name="Hannick L."/>
            <person name="Megy K."/>
            <person name="O'Leary S."/>
            <person name="Pearson M."/>
            <person name="Haas B.J."/>
            <person name="Mauceli E."/>
            <person name="Wortman J.R."/>
            <person name="Lee N.H."/>
            <person name="Guigo R."/>
            <person name="Stanke M."/>
            <person name="Alvarado L."/>
            <person name="Amedeo P."/>
            <person name="Antoine C.H."/>
            <person name="Arensburger P."/>
            <person name="Bidwell S.L."/>
            <person name="Crawford M."/>
            <person name="Camaro F."/>
            <person name="Devon K."/>
            <person name="Engels R."/>
            <person name="Hammond M."/>
            <person name="Howarth C."/>
            <person name="Koehrsen M."/>
            <person name="Lawson D."/>
            <person name="Montgomery P."/>
            <person name="Nene V."/>
            <person name="Nusbaum C."/>
            <person name="Puiu D."/>
            <person name="Romero-Severson J."/>
            <person name="Severson D.W."/>
            <person name="Shumway M."/>
            <person name="Sisk P."/>
            <person name="Stolte C."/>
            <person name="Zeng Q."/>
            <person name="Eisenstadt E."/>
            <person name="Fraser-Liggett C."/>
            <person name="Strausberg R."/>
            <person name="Galagan J."/>
            <person name="Birren B."/>
            <person name="Collins F.H."/>
        </authorList>
    </citation>
    <scope>NUCLEOTIDE SEQUENCE [LARGE SCALE GENOMIC DNA]</scope>
    <source>
        <strain evidence="4">JHB</strain>
    </source>
</reference>